<feature type="transmembrane region" description="Helical" evidence="1">
    <location>
        <begin position="155"/>
        <end position="178"/>
    </location>
</feature>
<evidence type="ECO:0000313" key="3">
    <source>
        <dbReference type="Proteomes" id="UP001491552"/>
    </source>
</evidence>
<evidence type="ECO:0000256" key="1">
    <source>
        <dbReference type="SAM" id="Phobius"/>
    </source>
</evidence>
<gene>
    <name evidence="2" type="ORF">WMO66_07685</name>
</gene>
<name>A0ABV1G7F7_9FIRM</name>
<accession>A0ABV1G7F7</accession>
<feature type="transmembrane region" description="Helical" evidence="1">
    <location>
        <begin position="53"/>
        <end position="73"/>
    </location>
</feature>
<proteinExistence type="predicted"/>
<feature type="transmembrane region" description="Helical" evidence="1">
    <location>
        <begin position="20"/>
        <end position="46"/>
    </location>
</feature>
<feature type="transmembrane region" description="Helical" evidence="1">
    <location>
        <begin position="79"/>
        <end position="98"/>
    </location>
</feature>
<comment type="caution">
    <text evidence="2">The sequence shown here is derived from an EMBL/GenBank/DDBJ whole genome shotgun (WGS) entry which is preliminary data.</text>
</comment>
<evidence type="ECO:0000313" key="2">
    <source>
        <dbReference type="EMBL" id="MEQ2511124.1"/>
    </source>
</evidence>
<dbReference type="RefSeq" id="WP_349135833.1">
    <property type="nucleotide sequence ID" value="NZ_JBBMFF010000214.1"/>
</dbReference>
<sequence>MQAIQQQERGSLYRRDILCLLTIFISSMDFLGIGGDFLAIFLLAYLILHIRHIVITQQAILLALFSIFYFIFYSYHNSFVFADLLKYLVMPWACYLVGSHFIRNSPNRNLLLLMIISISAGFFLHGTLNVVSYQFFHRVDERYARLAYDFWHKDYLSVTAQGLLFLFPAAISIGLLFFGDRKWTIPSLLVLSISLYNAIQQAYRAFFFVSGLLIVGILIYILFTAKISLRRRLHIILGVVILFLIVLIVWEADIAHLKSTFVSTRLYRRITQGDLLNAGGRINIWKSFFDNWLRYPFGSNNQFVLYGGQTYAHNFWLDIYRVAGILPFIFSISATIDEIIILFRFGRLHTDRSISPIAFCFTSAAIINFMVEPIYIANPYIYYFFLMIQGGINGAMHQSKSEVTP</sequence>
<keyword evidence="2" id="KW-0436">Ligase</keyword>
<keyword evidence="1" id="KW-0472">Membrane</keyword>
<dbReference type="EMBL" id="JBBMFF010000214">
    <property type="protein sequence ID" value="MEQ2511124.1"/>
    <property type="molecule type" value="Genomic_DNA"/>
</dbReference>
<protein>
    <submittedName>
        <fullName evidence="2">O-antigen ligase family protein</fullName>
    </submittedName>
</protein>
<feature type="transmembrane region" description="Helical" evidence="1">
    <location>
        <begin position="205"/>
        <end position="223"/>
    </location>
</feature>
<feature type="transmembrane region" description="Helical" evidence="1">
    <location>
        <begin position="354"/>
        <end position="374"/>
    </location>
</feature>
<dbReference type="Proteomes" id="UP001491552">
    <property type="component" value="Unassembled WGS sequence"/>
</dbReference>
<keyword evidence="1" id="KW-1133">Transmembrane helix</keyword>
<feature type="transmembrane region" description="Helical" evidence="1">
    <location>
        <begin position="110"/>
        <end position="135"/>
    </location>
</feature>
<dbReference type="GO" id="GO:0016874">
    <property type="term" value="F:ligase activity"/>
    <property type="evidence" value="ECO:0007669"/>
    <property type="project" value="UniProtKB-KW"/>
</dbReference>
<organism evidence="2 3">
    <name type="scientific">Faecousia intestinalis</name>
    <dbReference type="NCBI Taxonomy" id="3133167"/>
    <lineage>
        <taxon>Bacteria</taxon>
        <taxon>Bacillati</taxon>
        <taxon>Bacillota</taxon>
        <taxon>Clostridia</taxon>
        <taxon>Eubacteriales</taxon>
        <taxon>Oscillospiraceae</taxon>
        <taxon>Faecousia</taxon>
    </lineage>
</organism>
<keyword evidence="1" id="KW-0812">Transmembrane</keyword>
<feature type="transmembrane region" description="Helical" evidence="1">
    <location>
        <begin position="235"/>
        <end position="252"/>
    </location>
</feature>
<keyword evidence="3" id="KW-1185">Reference proteome</keyword>
<feature type="transmembrane region" description="Helical" evidence="1">
    <location>
        <begin position="319"/>
        <end position="342"/>
    </location>
</feature>
<reference evidence="2 3" key="1">
    <citation type="submission" date="2024-03" db="EMBL/GenBank/DDBJ databases">
        <title>Human intestinal bacterial collection.</title>
        <authorList>
            <person name="Pauvert C."/>
            <person name="Hitch T.C.A."/>
            <person name="Clavel T."/>
        </authorList>
    </citation>
    <scope>NUCLEOTIDE SEQUENCE [LARGE SCALE GENOMIC DNA]</scope>
    <source>
        <strain evidence="2 3">CLA-AA-H192</strain>
    </source>
</reference>